<dbReference type="GO" id="GO:0043168">
    <property type="term" value="F:anion binding"/>
    <property type="evidence" value="ECO:0007669"/>
    <property type="project" value="UniProtKB-ARBA"/>
</dbReference>
<dbReference type="GO" id="GO:0044281">
    <property type="term" value="P:small molecule metabolic process"/>
    <property type="evidence" value="ECO:0007669"/>
    <property type="project" value="UniProtKB-ARBA"/>
</dbReference>
<feature type="domain" description="Enoyl reductase (ER)" evidence="5">
    <location>
        <begin position="10"/>
        <end position="350"/>
    </location>
</feature>
<proteinExistence type="inferred from homology"/>
<dbReference type="InterPro" id="IPR011032">
    <property type="entry name" value="GroES-like_sf"/>
</dbReference>
<accession>A0ABD5Z4A8</accession>
<dbReference type="EMBL" id="JBHTAR010000011">
    <property type="protein sequence ID" value="MFC7200079.1"/>
    <property type="molecule type" value="Genomic_DNA"/>
</dbReference>
<evidence type="ECO:0000313" key="6">
    <source>
        <dbReference type="EMBL" id="MFC7200079.1"/>
    </source>
</evidence>
<dbReference type="GO" id="GO:0030554">
    <property type="term" value="F:adenyl nucleotide binding"/>
    <property type="evidence" value="ECO:0007669"/>
    <property type="project" value="UniProtKB-ARBA"/>
</dbReference>
<keyword evidence="7" id="KW-1185">Reference proteome</keyword>
<evidence type="ECO:0000256" key="1">
    <source>
        <dbReference type="ARBA" id="ARBA00022723"/>
    </source>
</evidence>
<dbReference type="Gene3D" id="3.90.180.10">
    <property type="entry name" value="Medium-chain alcohol dehydrogenases, catalytic domain"/>
    <property type="match status" value="1"/>
</dbReference>
<dbReference type="Proteomes" id="UP001596447">
    <property type="component" value="Unassembled WGS sequence"/>
</dbReference>
<evidence type="ECO:0000256" key="3">
    <source>
        <dbReference type="ARBA" id="ARBA00023002"/>
    </source>
</evidence>
<comment type="cofactor">
    <cofactor evidence="4">
        <name>Zn(2+)</name>
        <dbReference type="ChEBI" id="CHEBI:29105"/>
    </cofactor>
</comment>
<evidence type="ECO:0000256" key="4">
    <source>
        <dbReference type="RuleBase" id="RU361277"/>
    </source>
</evidence>
<dbReference type="InterPro" id="IPR013154">
    <property type="entry name" value="ADH-like_N"/>
</dbReference>
<dbReference type="InterPro" id="IPR036291">
    <property type="entry name" value="NAD(P)-bd_dom_sf"/>
</dbReference>
<keyword evidence="1 4" id="KW-0479">Metal-binding</keyword>
<dbReference type="GO" id="GO:0051262">
    <property type="term" value="P:protein tetramerization"/>
    <property type="evidence" value="ECO:0007669"/>
    <property type="project" value="UniProtKB-ARBA"/>
</dbReference>
<evidence type="ECO:0000313" key="7">
    <source>
        <dbReference type="Proteomes" id="UP001596447"/>
    </source>
</evidence>
<dbReference type="InterPro" id="IPR002328">
    <property type="entry name" value="ADH_Zn_CS"/>
</dbReference>
<dbReference type="RefSeq" id="WP_279529998.1">
    <property type="nucleotide sequence ID" value="NZ_CP122312.1"/>
</dbReference>
<dbReference type="PANTHER" id="PTHR43401:SF5">
    <property type="entry name" value="ALCOHOL DEHYDROGENASE-RELATED"/>
    <property type="match status" value="1"/>
</dbReference>
<dbReference type="GO" id="GO:0046872">
    <property type="term" value="F:metal ion binding"/>
    <property type="evidence" value="ECO:0007669"/>
    <property type="project" value="UniProtKB-KW"/>
</dbReference>
<keyword evidence="3" id="KW-0560">Oxidoreductase</keyword>
<dbReference type="SUPFAM" id="SSF50129">
    <property type="entry name" value="GroES-like"/>
    <property type="match status" value="1"/>
</dbReference>
<dbReference type="CDD" id="cd08260">
    <property type="entry name" value="Zn_ADH6"/>
    <property type="match status" value="1"/>
</dbReference>
<comment type="similarity">
    <text evidence="4">Belongs to the zinc-containing alcohol dehydrogenase family.</text>
</comment>
<dbReference type="InterPro" id="IPR013149">
    <property type="entry name" value="ADH-like_C"/>
</dbReference>
<gene>
    <name evidence="6" type="ORF">ACFQJ9_11775</name>
</gene>
<dbReference type="PANTHER" id="PTHR43401">
    <property type="entry name" value="L-THREONINE 3-DEHYDROGENASE"/>
    <property type="match status" value="1"/>
</dbReference>
<reference evidence="6 7" key="1">
    <citation type="journal article" date="2019" name="Int. J. Syst. Evol. Microbiol.">
        <title>The Global Catalogue of Microorganisms (GCM) 10K type strain sequencing project: providing services to taxonomists for standard genome sequencing and annotation.</title>
        <authorList>
            <consortium name="The Broad Institute Genomics Platform"/>
            <consortium name="The Broad Institute Genome Sequencing Center for Infectious Disease"/>
            <person name="Wu L."/>
            <person name="Ma J."/>
        </authorList>
    </citation>
    <scope>NUCLEOTIDE SEQUENCE [LARGE SCALE GENOMIC DNA]</scope>
    <source>
        <strain evidence="6 7">XZGYJ-43</strain>
    </source>
</reference>
<dbReference type="InterPro" id="IPR020843">
    <property type="entry name" value="ER"/>
</dbReference>
<dbReference type="SMART" id="SM00829">
    <property type="entry name" value="PKS_ER"/>
    <property type="match status" value="1"/>
</dbReference>
<organism evidence="6 7">
    <name type="scientific">Halospeciosus flavus</name>
    <dbReference type="NCBI Taxonomy" id="3032283"/>
    <lineage>
        <taxon>Archaea</taxon>
        <taxon>Methanobacteriati</taxon>
        <taxon>Methanobacteriota</taxon>
        <taxon>Stenosarchaea group</taxon>
        <taxon>Halobacteria</taxon>
        <taxon>Halobacteriales</taxon>
        <taxon>Halobacteriaceae</taxon>
        <taxon>Halospeciosus</taxon>
    </lineage>
</organism>
<dbReference type="Pfam" id="PF00107">
    <property type="entry name" value="ADH_zinc_N"/>
    <property type="match status" value="1"/>
</dbReference>
<evidence type="ECO:0000256" key="2">
    <source>
        <dbReference type="ARBA" id="ARBA00022833"/>
    </source>
</evidence>
<sequence>MRAAVLTEYGEPLDVRDVESPAADADGIVVETEACGVCRSDWHAWQGDWDWIGAKPPEGQILGHEPAGTVVEVGSDVEHFDVGDRVAVPFTLGDGTCPHCRRGDANVCENLRPLGFTPQAPGAFAERFPVPDADFNAVKLPDGVDPVDMAALGCRFTTAFHGLAHRANVEGGDWVAVHGCGGVGLSAVHIAEALGARVVAVDLDEATLERAESLGAEHVVHAGEVDHVPGAVQELTDGGADVAVDALGIAETCRNSVASLGRKGKHVQIGLTTGEEGGEVSLPTDSMVMREVDFLASFGMPPARYDEILSMVESGQLDPGAIVSETVSLDEVSETLDAMSEFDTVGVPVVTEF</sequence>
<comment type="caution">
    <text evidence="6">The sequence shown here is derived from an EMBL/GenBank/DDBJ whole genome shotgun (WGS) entry which is preliminary data.</text>
</comment>
<dbReference type="GO" id="GO:0016616">
    <property type="term" value="F:oxidoreductase activity, acting on the CH-OH group of donors, NAD or NADP as acceptor"/>
    <property type="evidence" value="ECO:0007669"/>
    <property type="project" value="UniProtKB-ARBA"/>
</dbReference>
<keyword evidence="2 4" id="KW-0862">Zinc</keyword>
<dbReference type="SUPFAM" id="SSF51735">
    <property type="entry name" value="NAD(P)-binding Rossmann-fold domains"/>
    <property type="match status" value="1"/>
</dbReference>
<protein>
    <submittedName>
        <fullName evidence="6">Zinc-dependent alcohol dehydrogenase family protein</fullName>
    </submittedName>
</protein>
<dbReference type="AlphaFoldDB" id="A0ABD5Z4A8"/>
<dbReference type="InterPro" id="IPR050129">
    <property type="entry name" value="Zn_alcohol_dh"/>
</dbReference>
<dbReference type="PROSITE" id="PS00059">
    <property type="entry name" value="ADH_ZINC"/>
    <property type="match status" value="1"/>
</dbReference>
<evidence type="ECO:0000259" key="5">
    <source>
        <dbReference type="SMART" id="SM00829"/>
    </source>
</evidence>
<dbReference type="Pfam" id="PF08240">
    <property type="entry name" value="ADH_N"/>
    <property type="match status" value="1"/>
</dbReference>
<name>A0ABD5Z4A8_9EURY</name>